<reference evidence="1 2" key="1">
    <citation type="submission" date="2017-07" db="EMBL/GenBank/DDBJ databases">
        <title>The new phylogeny of genus Mycobacterium.</title>
        <authorList>
            <person name="Tortoli E."/>
            <person name="Trovato A."/>
            <person name="Cirillo D.M."/>
        </authorList>
    </citation>
    <scope>NUCLEOTIDE SEQUENCE [LARGE SCALE GENOMIC DNA]</scope>
    <source>
        <strain evidence="1 2">ATCC 33027</strain>
    </source>
</reference>
<evidence type="ECO:0000313" key="2">
    <source>
        <dbReference type="Proteomes" id="UP000216063"/>
    </source>
</evidence>
<organism evidence="1 2">
    <name type="scientific">Mycolicibacterium sphagni</name>
    <dbReference type="NCBI Taxonomy" id="1786"/>
    <lineage>
        <taxon>Bacteria</taxon>
        <taxon>Bacillati</taxon>
        <taxon>Actinomycetota</taxon>
        <taxon>Actinomycetes</taxon>
        <taxon>Mycobacteriales</taxon>
        <taxon>Mycobacteriaceae</taxon>
        <taxon>Mycolicibacterium</taxon>
    </lineage>
</organism>
<dbReference type="Proteomes" id="UP000216063">
    <property type="component" value="Unassembled WGS sequence"/>
</dbReference>
<dbReference type="AlphaFoldDB" id="A0A255DMD6"/>
<comment type="caution">
    <text evidence="1">The sequence shown here is derived from an EMBL/GenBank/DDBJ whole genome shotgun (WGS) entry which is preliminary data.</text>
</comment>
<keyword evidence="2" id="KW-1185">Reference proteome</keyword>
<protein>
    <submittedName>
        <fullName evidence="1">Uncharacterized protein</fullName>
    </submittedName>
</protein>
<accession>A0A255DMD6</accession>
<dbReference type="EMBL" id="NOZR01000006">
    <property type="protein sequence ID" value="OYN80414.1"/>
    <property type="molecule type" value="Genomic_DNA"/>
</dbReference>
<name>A0A255DMD6_9MYCO</name>
<gene>
    <name evidence="1" type="ORF">CG716_09795</name>
</gene>
<proteinExistence type="predicted"/>
<sequence>MGRPDNRSCTYKGDRRGIVADAQLMGPDVDGVVWRPVREYFEDGKTRVIYEPVHPTELPAGMFR</sequence>
<evidence type="ECO:0000313" key="1">
    <source>
        <dbReference type="EMBL" id="OYN80414.1"/>
    </source>
</evidence>